<dbReference type="Proteomes" id="UP000566813">
    <property type="component" value="Unassembled WGS sequence"/>
</dbReference>
<accession>A0A7X1FRM2</accession>
<dbReference type="GO" id="GO:0005506">
    <property type="term" value="F:iron ion binding"/>
    <property type="evidence" value="ECO:0007669"/>
    <property type="project" value="InterPro"/>
</dbReference>
<dbReference type="InterPro" id="IPR002397">
    <property type="entry name" value="Cyt_P450_B"/>
</dbReference>
<dbReference type="PROSITE" id="PS00086">
    <property type="entry name" value="CYTOCHROME_P450"/>
    <property type="match status" value="1"/>
</dbReference>
<protein>
    <submittedName>
        <fullName evidence="3">Cytochrome P450</fullName>
    </submittedName>
</protein>
<keyword evidence="4" id="KW-1185">Reference proteome</keyword>
<keyword evidence="2" id="KW-0349">Heme</keyword>
<dbReference type="GO" id="GO:0004497">
    <property type="term" value="F:monooxygenase activity"/>
    <property type="evidence" value="ECO:0007669"/>
    <property type="project" value="UniProtKB-KW"/>
</dbReference>
<comment type="similarity">
    <text evidence="1 2">Belongs to the cytochrome P450 family.</text>
</comment>
<dbReference type="CDD" id="cd11037">
    <property type="entry name" value="CYP199A2-like"/>
    <property type="match status" value="1"/>
</dbReference>
<dbReference type="GO" id="GO:0016705">
    <property type="term" value="F:oxidoreductase activity, acting on paired donors, with incorporation or reduction of molecular oxygen"/>
    <property type="evidence" value="ECO:0007669"/>
    <property type="project" value="InterPro"/>
</dbReference>
<dbReference type="Gene3D" id="1.10.630.10">
    <property type="entry name" value="Cytochrome P450"/>
    <property type="match status" value="1"/>
</dbReference>
<dbReference type="InterPro" id="IPR001128">
    <property type="entry name" value="Cyt_P450"/>
</dbReference>
<dbReference type="PANTHER" id="PTHR46696">
    <property type="entry name" value="P450, PUTATIVE (EUROFUNG)-RELATED"/>
    <property type="match status" value="1"/>
</dbReference>
<dbReference type="PANTHER" id="PTHR46696:SF1">
    <property type="entry name" value="CYTOCHROME P450 YJIB-RELATED"/>
    <property type="match status" value="1"/>
</dbReference>
<proteinExistence type="inferred from homology"/>
<keyword evidence="2" id="KW-0479">Metal-binding</keyword>
<dbReference type="GO" id="GO:0020037">
    <property type="term" value="F:heme binding"/>
    <property type="evidence" value="ECO:0007669"/>
    <property type="project" value="InterPro"/>
</dbReference>
<dbReference type="PRINTS" id="PR00359">
    <property type="entry name" value="BP450"/>
</dbReference>
<gene>
    <name evidence="3" type="ORF">H7F51_09205</name>
</gene>
<keyword evidence="2" id="KW-0560">Oxidoreductase</keyword>
<keyword evidence="2" id="KW-0408">Iron</keyword>
<reference evidence="3 4" key="1">
    <citation type="submission" date="2020-08" db="EMBL/GenBank/DDBJ databases">
        <title>The genome sequence of type strain Novosphingobium flavum NBRC 111647.</title>
        <authorList>
            <person name="Liu Y."/>
        </authorList>
    </citation>
    <scope>NUCLEOTIDE SEQUENCE [LARGE SCALE GENOMIC DNA]</scope>
    <source>
        <strain evidence="3 4">NBRC 111647</strain>
    </source>
</reference>
<name>A0A7X1FRM2_9SPHN</name>
<dbReference type="EMBL" id="JACLAW010000006">
    <property type="protein sequence ID" value="MBC2665701.1"/>
    <property type="molecule type" value="Genomic_DNA"/>
</dbReference>
<dbReference type="InterPro" id="IPR017972">
    <property type="entry name" value="Cyt_P450_CS"/>
</dbReference>
<evidence type="ECO:0000313" key="4">
    <source>
        <dbReference type="Proteomes" id="UP000566813"/>
    </source>
</evidence>
<dbReference type="Pfam" id="PF00067">
    <property type="entry name" value="p450"/>
    <property type="match status" value="1"/>
</dbReference>
<sequence>MSVASGVPVSDVDLFSEEVISDPYRAYSNFRSLGPVVWLTQCSCYFLTRFSEIHAALGDWKTFTSAQGVTLNDQMNAALRGGVLCSDPPEHDAIRKVLIKPLMPNALRDLSDKITSEAEGLVDRLVAKGSFDAATELAQHLPVTIVSDLVGLPEEGREKMLEWAAANFQCFGPLNDRTLAAFPTAQGMVDYAFTQCVPGKLKPGGWASMIWDAADRGEISHDQCGPMMNDYMGPSLDTTIFATSSAVWLFAQNPDQWDILCANPQLIPNAVNEVIRVESPIQNFSRVLTRDFSVGGAVLPAGSRIIVSYGCANRDPDKWAAPDRFDVRRRAMDHVGFGHGVHRCIGNNLARMEIAALLTALTKRVKRFKVVNAERHIINVLRGFKKLEVSVS</sequence>
<dbReference type="AlphaFoldDB" id="A0A7X1FRM2"/>
<comment type="caution">
    <text evidence="3">The sequence shown here is derived from an EMBL/GenBank/DDBJ whole genome shotgun (WGS) entry which is preliminary data.</text>
</comment>
<evidence type="ECO:0000313" key="3">
    <source>
        <dbReference type="EMBL" id="MBC2665701.1"/>
    </source>
</evidence>
<dbReference type="SUPFAM" id="SSF48264">
    <property type="entry name" value="Cytochrome P450"/>
    <property type="match status" value="1"/>
</dbReference>
<organism evidence="3 4">
    <name type="scientific">Novosphingobium flavum</name>
    <dbReference type="NCBI Taxonomy" id="1778672"/>
    <lineage>
        <taxon>Bacteria</taxon>
        <taxon>Pseudomonadati</taxon>
        <taxon>Pseudomonadota</taxon>
        <taxon>Alphaproteobacteria</taxon>
        <taxon>Sphingomonadales</taxon>
        <taxon>Sphingomonadaceae</taxon>
        <taxon>Novosphingobium</taxon>
    </lineage>
</organism>
<evidence type="ECO:0000256" key="2">
    <source>
        <dbReference type="RuleBase" id="RU000461"/>
    </source>
</evidence>
<evidence type="ECO:0000256" key="1">
    <source>
        <dbReference type="ARBA" id="ARBA00010617"/>
    </source>
</evidence>
<keyword evidence="2" id="KW-0503">Monooxygenase</keyword>
<dbReference type="InterPro" id="IPR036396">
    <property type="entry name" value="Cyt_P450_sf"/>
</dbReference>